<dbReference type="Gene3D" id="1.10.1130.10">
    <property type="entry name" value="Flavocytochrome C3, Chain A"/>
    <property type="match status" value="1"/>
</dbReference>
<organism evidence="5 6">
    <name type="scientific">Thalassotalea psychrophila</name>
    <dbReference type="NCBI Taxonomy" id="3065647"/>
    <lineage>
        <taxon>Bacteria</taxon>
        <taxon>Pseudomonadati</taxon>
        <taxon>Pseudomonadota</taxon>
        <taxon>Gammaproteobacteria</taxon>
        <taxon>Alteromonadales</taxon>
        <taxon>Colwelliaceae</taxon>
        <taxon>Thalassotalea</taxon>
    </lineage>
</organism>
<evidence type="ECO:0000256" key="1">
    <source>
        <dbReference type="ARBA" id="ARBA00022729"/>
    </source>
</evidence>
<evidence type="ECO:0000259" key="3">
    <source>
        <dbReference type="Pfam" id="PF09699"/>
    </source>
</evidence>
<reference evidence="6" key="1">
    <citation type="submission" date="2023-09" db="EMBL/GenBank/DDBJ databases">
        <authorList>
            <person name="Li S."/>
            <person name="Li X."/>
            <person name="Zhang C."/>
            <person name="Zhao Z."/>
        </authorList>
    </citation>
    <scope>NUCLEOTIDE SEQUENCE [LARGE SCALE GENOMIC DNA]</scope>
    <source>
        <strain evidence="6">SQ149</strain>
    </source>
</reference>
<proteinExistence type="predicted"/>
<dbReference type="NCBIfam" id="TIGR03508">
    <property type="entry name" value="decahem_SO"/>
    <property type="match status" value="1"/>
</dbReference>
<gene>
    <name evidence="5" type="ORF">RGQ13_17395</name>
</gene>
<feature type="chain" id="PRO_5045741301" evidence="2">
    <location>
        <begin position="34"/>
        <end position="312"/>
    </location>
</feature>
<dbReference type="Pfam" id="PF22678">
    <property type="entry name" value="Cytochrom_c_NrfB-like"/>
    <property type="match status" value="1"/>
</dbReference>
<keyword evidence="1 2" id="KW-0732">Signal</keyword>
<dbReference type="RefSeq" id="WP_348390999.1">
    <property type="nucleotide sequence ID" value="NZ_CP134145.1"/>
</dbReference>
<dbReference type="InterPro" id="IPR020015">
    <property type="entry name" value="Decahaem_cyt-c_DmsE"/>
</dbReference>
<sequence length="312" mass="34188">MIKKIKIAKALNTYLPSMLLTVLLVFTTNSVLAEETTVDEVETEVNCLGCHQETQETPIHAIWQTPHGKVFGKSNQTCVACHGPSLEHGKVPRDNSPSLSFGPKWPSKFNEQSAVCLDCHEKGNQLMWLSGVHNDEELSCLSCHNIHDRIDDVLVRLEQSETCFTCHKSVQASAHMPSSHPILEGKTTCVDCHNPHGNISEHSLNEPTVNDTCFSCHAEKRGPFLFEHAPVAEECTICHKPHGSVNASLLKARGPFLCQQCHSAAFHPSVQHDGSGLANTGQGSEFLLGKNCLNCHSQIHGSNHPSGSRLTR</sequence>
<keyword evidence="6" id="KW-1185">Reference proteome</keyword>
<evidence type="ECO:0000259" key="4">
    <source>
        <dbReference type="Pfam" id="PF22678"/>
    </source>
</evidence>
<dbReference type="PANTHER" id="PTHR35038">
    <property type="entry name" value="DISSIMILATORY SULFITE REDUCTASE SIRA"/>
    <property type="match status" value="1"/>
</dbReference>
<feature type="domain" description="Doubled CXXCH motif" evidence="3">
    <location>
        <begin position="228"/>
        <end position="264"/>
    </location>
</feature>
<dbReference type="Pfam" id="PF09699">
    <property type="entry name" value="Paired_CXXCH_1"/>
    <property type="match status" value="2"/>
</dbReference>
<dbReference type="SUPFAM" id="SSF48695">
    <property type="entry name" value="Multiheme cytochromes"/>
    <property type="match status" value="1"/>
</dbReference>
<dbReference type="InterPro" id="IPR010177">
    <property type="entry name" value="Paired_CXXCH_1"/>
</dbReference>
<dbReference type="Proteomes" id="UP001258994">
    <property type="component" value="Chromosome"/>
</dbReference>
<feature type="domain" description="Doubled CXXCH motif" evidence="3">
    <location>
        <begin position="181"/>
        <end position="221"/>
    </location>
</feature>
<dbReference type="PANTHER" id="PTHR35038:SF6">
    <property type="entry name" value="SURFACE LOCALIZED DECAHEME CYTOCHROME C LIPOPROTEIN"/>
    <property type="match status" value="1"/>
</dbReference>
<dbReference type="InterPro" id="IPR053875">
    <property type="entry name" value="Cytochrom_c_NrfB-like_dom"/>
</dbReference>
<evidence type="ECO:0000256" key="2">
    <source>
        <dbReference type="SAM" id="SignalP"/>
    </source>
</evidence>
<accession>A0ABY9TSZ5</accession>
<dbReference type="NCBIfam" id="TIGR01905">
    <property type="entry name" value="paired_CXXCH_1"/>
    <property type="match status" value="1"/>
</dbReference>
<protein>
    <submittedName>
        <fullName evidence="5">DmsE family decaheme c-type cytochrome</fullName>
    </submittedName>
</protein>
<evidence type="ECO:0000313" key="5">
    <source>
        <dbReference type="EMBL" id="WNC71875.1"/>
    </source>
</evidence>
<feature type="domain" description="Cytochrome c-type protein NrfB-like" evidence="4">
    <location>
        <begin position="78"/>
        <end position="153"/>
    </location>
</feature>
<feature type="signal peptide" evidence="2">
    <location>
        <begin position="1"/>
        <end position="33"/>
    </location>
</feature>
<dbReference type="EMBL" id="CP134145">
    <property type="protein sequence ID" value="WNC71875.1"/>
    <property type="molecule type" value="Genomic_DNA"/>
</dbReference>
<dbReference type="Gene3D" id="3.90.10.10">
    <property type="entry name" value="Cytochrome C3"/>
    <property type="match status" value="1"/>
</dbReference>
<dbReference type="InterPro" id="IPR051829">
    <property type="entry name" value="Multiheme_Cytochr_ET"/>
</dbReference>
<name>A0ABY9TSZ5_9GAMM</name>
<evidence type="ECO:0000313" key="6">
    <source>
        <dbReference type="Proteomes" id="UP001258994"/>
    </source>
</evidence>
<dbReference type="InterPro" id="IPR036280">
    <property type="entry name" value="Multihaem_cyt_sf"/>
</dbReference>